<dbReference type="InterPro" id="IPR017947">
    <property type="entry name" value="AryldialkylPase_Zn-BS"/>
</dbReference>
<proteinExistence type="inferred from homology"/>
<dbReference type="SUPFAM" id="SSF51556">
    <property type="entry name" value="Metallo-dependent hydrolases"/>
    <property type="match status" value="1"/>
</dbReference>
<keyword evidence="2" id="KW-0378">Hydrolase</keyword>
<organism evidence="6 7">
    <name type="scientific">Asanoa ferruginea</name>
    <dbReference type="NCBI Taxonomy" id="53367"/>
    <lineage>
        <taxon>Bacteria</taxon>
        <taxon>Bacillati</taxon>
        <taxon>Actinomycetota</taxon>
        <taxon>Actinomycetes</taxon>
        <taxon>Micromonosporales</taxon>
        <taxon>Micromonosporaceae</taxon>
        <taxon>Asanoa</taxon>
    </lineage>
</organism>
<sequence>MVYTVRGPVDGADLGFTLMHEHVIFRDTEFSKDYPDLSWQPDRAAALNRAVTGLRAAVDAGVRTIVDCTAFFHGRDLDFVREVNERVDVNIVVATGIYTFDYLPNMIARRTLRGPDDRDILTEMFVRDITGGIGDSGIRAQIIKVATDLEGITPNNGRILRAAARAHRETGAPITTHTQPLKRNGLDQQRLFASEGVDLSRVVIGHSGDTTDLDYLMALMDGGSTTGHDRFGLYLPGWASLPERVETIATLCERGYSDRIVLSHDSILHNDRNDYASPRMEPLPDWRMTHVPADVVPLLRERGVSEADLANLTVNVPRRILEAGPAY</sequence>
<evidence type="ECO:0000256" key="3">
    <source>
        <dbReference type="PIRSR" id="PIRSR601559-50"/>
    </source>
</evidence>
<dbReference type="Pfam" id="PF02126">
    <property type="entry name" value="PTE"/>
    <property type="match status" value="1"/>
</dbReference>
<dbReference type="Proteomes" id="UP000256913">
    <property type="component" value="Unassembled WGS sequence"/>
</dbReference>
<feature type="binding site" evidence="4">
    <location>
        <position position="22"/>
    </location>
    <ligand>
        <name>Zn(2+)</name>
        <dbReference type="ChEBI" id="CHEBI:29105"/>
        <label>1</label>
    </ligand>
</feature>
<comment type="similarity">
    <text evidence="5">Belongs to the metallo-dependent hydrolases superfamily. Phosphotriesterase family.</text>
</comment>
<feature type="binding site" evidence="4">
    <location>
        <position position="177"/>
    </location>
    <ligand>
        <name>Zn(2+)</name>
        <dbReference type="ChEBI" id="CHEBI:29105"/>
        <label>2</label>
    </ligand>
</feature>
<comment type="caution">
    <text evidence="6">The sequence shown here is derived from an EMBL/GenBank/DDBJ whole genome shotgun (WGS) entry which is preliminary data.</text>
</comment>
<evidence type="ECO:0000313" key="7">
    <source>
        <dbReference type="Proteomes" id="UP000256913"/>
    </source>
</evidence>
<dbReference type="PANTHER" id="PTHR10819">
    <property type="entry name" value="PHOSPHOTRIESTERASE-RELATED"/>
    <property type="match status" value="1"/>
</dbReference>
<dbReference type="PANTHER" id="PTHR10819:SF3">
    <property type="entry name" value="PHOSPHOTRIESTERASE-RELATED PROTEIN"/>
    <property type="match status" value="1"/>
</dbReference>
<dbReference type="AlphaFoldDB" id="A0A3D9ZM95"/>
<feature type="binding site" description="via carbamate group" evidence="4">
    <location>
        <position position="144"/>
    </location>
    <ligand>
        <name>Zn(2+)</name>
        <dbReference type="ChEBI" id="CHEBI:29105"/>
        <label>2</label>
    </ligand>
</feature>
<dbReference type="GO" id="GO:0008270">
    <property type="term" value="F:zinc ion binding"/>
    <property type="evidence" value="ECO:0007669"/>
    <property type="project" value="InterPro"/>
</dbReference>
<dbReference type="PROSITE" id="PS01322">
    <property type="entry name" value="PHOSPHOTRIESTERASE_1"/>
    <property type="match status" value="1"/>
</dbReference>
<comment type="cofactor">
    <cofactor evidence="4">
        <name>a divalent metal cation</name>
        <dbReference type="ChEBI" id="CHEBI:60240"/>
    </cofactor>
    <text evidence="4">Binds 2 divalent metal cations per subunit.</text>
</comment>
<reference evidence="6 7" key="1">
    <citation type="submission" date="2018-08" db="EMBL/GenBank/DDBJ databases">
        <title>Sequencing the genomes of 1000 actinobacteria strains.</title>
        <authorList>
            <person name="Klenk H.-P."/>
        </authorList>
    </citation>
    <scope>NUCLEOTIDE SEQUENCE [LARGE SCALE GENOMIC DNA]</scope>
    <source>
        <strain evidence="6 7">DSM 44099</strain>
    </source>
</reference>
<name>A0A3D9ZM95_9ACTN</name>
<feature type="binding site" description="via carbamate group" evidence="4">
    <location>
        <position position="144"/>
    </location>
    <ligand>
        <name>Zn(2+)</name>
        <dbReference type="ChEBI" id="CHEBI:29105"/>
        <label>1</label>
    </ligand>
</feature>
<protein>
    <submittedName>
        <fullName evidence="6">Phosphotriesterase-related protein</fullName>
    </submittedName>
</protein>
<keyword evidence="7" id="KW-1185">Reference proteome</keyword>
<evidence type="ECO:0000256" key="4">
    <source>
        <dbReference type="PIRSR" id="PIRSR601559-51"/>
    </source>
</evidence>
<dbReference type="PROSITE" id="PS51347">
    <property type="entry name" value="PHOSPHOTRIESTERASE_2"/>
    <property type="match status" value="1"/>
</dbReference>
<accession>A0A3D9ZM95</accession>
<evidence type="ECO:0000256" key="2">
    <source>
        <dbReference type="ARBA" id="ARBA00022801"/>
    </source>
</evidence>
<feature type="modified residue" description="N6-carboxylysine" evidence="3 5">
    <location>
        <position position="144"/>
    </location>
</feature>
<keyword evidence="1 4" id="KW-0479">Metal-binding</keyword>
<gene>
    <name evidence="6" type="ORF">DFJ67_4348</name>
</gene>
<dbReference type="InterPro" id="IPR032466">
    <property type="entry name" value="Metal_Hydrolase"/>
</dbReference>
<feature type="binding site" evidence="4">
    <location>
        <position position="265"/>
    </location>
    <ligand>
        <name>Zn(2+)</name>
        <dbReference type="ChEBI" id="CHEBI:29105"/>
        <label>1</label>
    </ligand>
</feature>
<dbReference type="InterPro" id="IPR001559">
    <property type="entry name" value="Phosphotriesterase"/>
</dbReference>
<feature type="binding site" evidence="4">
    <location>
        <position position="206"/>
    </location>
    <ligand>
        <name>Zn(2+)</name>
        <dbReference type="ChEBI" id="CHEBI:29105"/>
        <label>2</label>
    </ligand>
</feature>
<dbReference type="RefSeq" id="WP_116069631.1">
    <property type="nucleotide sequence ID" value="NZ_BONB01000082.1"/>
</dbReference>
<dbReference type="GO" id="GO:0016788">
    <property type="term" value="F:hydrolase activity, acting on ester bonds"/>
    <property type="evidence" value="ECO:0007669"/>
    <property type="project" value="InterPro"/>
</dbReference>
<evidence type="ECO:0000256" key="5">
    <source>
        <dbReference type="PROSITE-ProRule" id="PRU00679"/>
    </source>
</evidence>
<dbReference type="OrthoDB" id="9795018at2"/>
<feature type="binding site" evidence="4">
    <location>
        <position position="20"/>
    </location>
    <ligand>
        <name>Zn(2+)</name>
        <dbReference type="ChEBI" id="CHEBI:29105"/>
        <label>1</label>
    </ligand>
</feature>
<evidence type="ECO:0000313" key="6">
    <source>
        <dbReference type="EMBL" id="REF98331.1"/>
    </source>
</evidence>
<dbReference type="EMBL" id="QUMQ01000001">
    <property type="protein sequence ID" value="REF98331.1"/>
    <property type="molecule type" value="Genomic_DNA"/>
</dbReference>
<evidence type="ECO:0000256" key="1">
    <source>
        <dbReference type="ARBA" id="ARBA00022723"/>
    </source>
</evidence>
<dbReference type="Gene3D" id="3.20.20.140">
    <property type="entry name" value="Metal-dependent hydrolases"/>
    <property type="match status" value="1"/>
</dbReference>